<dbReference type="AlphaFoldDB" id="A0A840PKU5"/>
<comment type="caution">
    <text evidence="1">The sequence shown here is derived from an EMBL/GenBank/DDBJ whole genome shotgun (WGS) entry which is preliminary data.</text>
</comment>
<organism evidence="1 2">
    <name type="scientific">Thermocatellispora tengchongensis</name>
    <dbReference type="NCBI Taxonomy" id="1073253"/>
    <lineage>
        <taxon>Bacteria</taxon>
        <taxon>Bacillati</taxon>
        <taxon>Actinomycetota</taxon>
        <taxon>Actinomycetes</taxon>
        <taxon>Streptosporangiales</taxon>
        <taxon>Streptosporangiaceae</taxon>
        <taxon>Thermocatellispora</taxon>
    </lineage>
</organism>
<evidence type="ECO:0000313" key="1">
    <source>
        <dbReference type="EMBL" id="MBB5140138.1"/>
    </source>
</evidence>
<evidence type="ECO:0000313" key="2">
    <source>
        <dbReference type="Proteomes" id="UP000578449"/>
    </source>
</evidence>
<name>A0A840PKU5_9ACTN</name>
<reference evidence="1 2" key="1">
    <citation type="submission" date="2020-08" db="EMBL/GenBank/DDBJ databases">
        <title>Genomic Encyclopedia of Type Strains, Phase IV (KMG-IV): sequencing the most valuable type-strain genomes for metagenomic binning, comparative biology and taxonomic classification.</title>
        <authorList>
            <person name="Goeker M."/>
        </authorList>
    </citation>
    <scope>NUCLEOTIDE SEQUENCE [LARGE SCALE GENOMIC DNA]</scope>
    <source>
        <strain evidence="1 2">DSM 45615</strain>
    </source>
</reference>
<dbReference type="EMBL" id="JACHGN010000036">
    <property type="protein sequence ID" value="MBB5140138.1"/>
    <property type="molecule type" value="Genomic_DNA"/>
</dbReference>
<accession>A0A840PKU5</accession>
<dbReference type="Pfam" id="PF20242">
    <property type="entry name" value="Emfourin"/>
    <property type="match status" value="1"/>
</dbReference>
<dbReference type="InterPro" id="IPR049457">
    <property type="entry name" value="Emfourin"/>
</dbReference>
<gene>
    <name evidence="1" type="ORF">HNP84_009903</name>
</gene>
<dbReference type="RefSeq" id="WP_185056929.1">
    <property type="nucleotide sequence ID" value="NZ_BAABIX010000043.1"/>
</dbReference>
<proteinExistence type="predicted"/>
<dbReference type="Proteomes" id="UP000578449">
    <property type="component" value="Unassembled WGS sequence"/>
</dbReference>
<sequence>MKVSVVRGGGFAGLVTTTTADTASLDPGDAEALRAKVGRVDLTAPPPAERGAGPADVPAYKVTVEDDGRVQELRVSESGLTPALRDLISYVGSVPGHEERVE</sequence>
<protein>
    <submittedName>
        <fullName evidence="1">Uncharacterized protein</fullName>
    </submittedName>
</protein>
<keyword evidence="2" id="KW-1185">Reference proteome</keyword>